<dbReference type="RefSeq" id="WP_123657348.1">
    <property type="nucleotide sequence ID" value="NZ_AYKG01000009.1"/>
</dbReference>
<dbReference type="GO" id="GO:0005886">
    <property type="term" value="C:plasma membrane"/>
    <property type="evidence" value="ECO:0007669"/>
    <property type="project" value="UniProtKB-SubCell"/>
</dbReference>
<feature type="transmembrane region" description="Helical" evidence="8">
    <location>
        <begin position="98"/>
        <end position="121"/>
    </location>
</feature>
<keyword evidence="3" id="KW-1003">Cell membrane</keyword>
<proteinExistence type="inferred from homology"/>
<reference evidence="10 11" key="1">
    <citation type="submission" date="2013-10" db="EMBL/GenBank/DDBJ databases">
        <title>Salinisphaera japonica YTM-1 Genome Sequencing.</title>
        <authorList>
            <person name="Lai Q."/>
            <person name="Li C."/>
            <person name="Shao Z."/>
        </authorList>
    </citation>
    <scope>NUCLEOTIDE SEQUENCE [LARGE SCALE GENOMIC DNA]</scope>
    <source>
        <strain evidence="10 11">YTM-1</strain>
    </source>
</reference>
<evidence type="ECO:0000256" key="2">
    <source>
        <dbReference type="ARBA" id="ARBA00022448"/>
    </source>
</evidence>
<dbReference type="OrthoDB" id="9805855at2"/>
<comment type="subcellular location">
    <subcellularLocation>
        <location evidence="1 8">Cell membrane</location>
        <topology evidence="1 8">Multi-pass membrane protein</topology>
    </subcellularLocation>
</comment>
<keyword evidence="6 8" id="KW-0472">Membrane</keyword>
<dbReference type="InterPro" id="IPR000515">
    <property type="entry name" value="MetI-like"/>
</dbReference>
<dbReference type="GO" id="GO:0055085">
    <property type="term" value="P:transmembrane transport"/>
    <property type="evidence" value="ECO:0007669"/>
    <property type="project" value="InterPro"/>
</dbReference>
<feature type="transmembrane region" description="Helical" evidence="8">
    <location>
        <begin position="274"/>
        <end position="298"/>
    </location>
</feature>
<evidence type="ECO:0000256" key="4">
    <source>
        <dbReference type="ARBA" id="ARBA00022692"/>
    </source>
</evidence>
<dbReference type="EMBL" id="AYKG01000009">
    <property type="protein sequence ID" value="ROO30827.1"/>
    <property type="molecule type" value="Genomic_DNA"/>
</dbReference>
<sequence length="305" mass="32859">MLAYTLKRLAGVVPTLFILLTATFLLVHLAPGSPLDGDRPMPAEIRANLEAKYHLDEPLIQQYGRYLANTAQLDFGASYQYKDTSVNDLIATGFPVSLAVGGFSLLFALVLGIPLGILAAVRQNMPADYGAMGASLAGISVPNFVLGPLMILAFAVYNDWLPAGGLGGWQHYVMPVIALGTMYLAYVTRLMRAATIEVLRAPFIRTARAKGLSETRVFVVHVLPAALLPVISFLGPGAAAILTGSVVVEQIFGIPGLGRFFVTAALNRDYTLVLGITLFYGIIIIAFNLVVDVLYGWLDPRVTYR</sequence>
<dbReference type="Pfam" id="PF00528">
    <property type="entry name" value="BPD_transp_1"/>
    <property type="match status" value="1"/>
</dbReference>
<dbReference type="FunCoup" id="A0A423PYY0">
    <property type="interactions" value="143"/>
</dbReference>
<dbReference type="PANTHER" id="PTHR43163:SF6">
    <property type="entry name" value="DIPEPTIDE TRANSPORT SYSTEM PERMEASE PROTEIN DPPB-RELATED"/>
    <property type="match status" value="1"/>
</dbReference>
<dbReference type="AlphaFoldDB" id="A0A423PYY0"/>
<keyword evidence="2 8" id="KW-0813">Transport</keyword>
<evidence type="ECO:0000256" key="1">
    <source>
        <dbReference type="ARBA" id="ARBA00004651"/>
    </source>
</evidence>
<feature type="transmembrane region" description="Helical" evidence="8">
    <location>
        <begin position="133"/>
        <end position="157"/>
    </location>
</feature>
<keyword evidence="5 8" id="KW-1133">Transmembrane helix</keyword>
<evidence type="ECO:0000256" key="7">
    <source>
        <dbReference type="ARBA" id="ARBA00024202"/>
    </source>
</evidence>
<dbReference type="InParanoid" id="A0A423PYY0"/>
<comment type="similarity">
    <text evidence="7">Belongs to the binding-protein-dependent transport system permease family. OppBC subfamily.</text>
</comment>
<evidence type="ECO:0000313" key="10">
    <source>
        <dbReference type="EMBL" id="ROO30827.1"/>
    </source>
</evidence>
<dbReference type="PANTHER" id="PTHR43163">
    <property type="entry name" value="DIPEPTIDE TRANSPORT SYSTEM PERMEASE PROTEIN DPPB-RELATED"/>
    <property type="match status" value="1"/>
</dbReference>
<protein>
    <submittedName>
        <fullName evidence="10">ABC transporter</fullName>
    </submittedName>
</protein>
<gene>
    <name evidence="10" type="ORF">SAJA_03980</name>
</gene>
<evidence type="ECO:0000313" key="11">
    <source>
        <dbReference type="Proteomes" id="UP000285310"/>
    </source>
</evidence>
<dbReference type="PROSITE" id="PS50928">
    <property type="entry name" value="ABC_TM1"/>
    <property type="match status" value="1"/>
</dbReference>
<evidence type="ECO:0000256" key="8">
    <source>
        <dbReference type="RuleBase" id="RU363032"/>
    </source>
</evidence>
<dbReference type="Gene3D" id="1.10.3720.10">
    <property type="entry name" value="MetI-like"/>
    <property type="match status" value="1"/>
</dbReference>
<feature type="domain" description="ABC transmembrane type-1" evidence="9">
    <location>
        <begin position="94"/>
        <end position="295"/>
    </location>
</feature>
<dbReference type="CDD" id="cd06261">
    <property type="entry name" value="TM_PBP2"/>
    <property type="match status" value="1"/>
</dbReference>
<keyword evidence="11" id="KW-1185">Reference proteome</keyword>
<dbReference type="Proteomes" id="UP000285310">
    <property type="component" value="Unassembled WGS sequence"/>
</dbReference>
<evidence type="ECO:0000256" key="3">
    <source>
        <dbReference type="ARBA" id="ARBA00022475"/>
    </source>
</evidence>
<feature type="transmembrane region" description="Helical" evidence="8">
    <location>
        <begin position="217"/>
        <end position="235"/>
    </location>
</feature>
<comment type="caution">
    <text evidence="10">The sequence shown here is derived from an EMBL/GenBank/DDBJ whole genome shotgun (WGS) entry which is preliminary data.</text>
</comment>
<name>A0A423PYY0_9GAMM</name>
<evidence type="ECO:0000256" key="5">
    <source>
        <dbReference type="ARBA" id="ARBA00022989"/>
    </source>
</evidence>
<dbReference type="InterPro" id="IPR035906">
    <property type="entry name" value="MetI-like_sf"/>
</dbReference>
<dbReference type="SUPFAM" id="SSF161098">
    <property type="entry name" value="MetI-like"/>
    <property type="match status" value="1"/>
</dbReference>
<evidence type="ECO:0000259" key="9">
    <source>
        <dbReference type="PROSITE" id="PS50928"/>
    </source>
</evidence>
<feature type="transmembrane region" description="Helical" evidence="8">
    <location>
        <begin position="169"/>
        <end position="187"/>
    </location>
</feature>
<keyword evidence="4 8" id="KW-0812">Transmembrane</keyword>
<evidence type="ECO:0000256" key="6">
    <source>
        <dbReference type="ARBA" id="ARBA00023136"/>
    </source>
</evidence>
<organism evidence="10 11">
    <name type="scientific">Salinisphaera japonica YTM-1</name>
    <dbReference type="NCBI Taxonomy" id="1209778"/>
    <lineage>
        <taxon>Bacteria</taxon>
        <taxon>Pseudomonadati</taxon>
        <taxon>Pseudomonadota</taxon>
        <taxon>Gammaproteobacteria</taxon>
        <taxon>Salinisphaerales</taxon>
        <taxon>Salinisphaeraceae</taxon>
        <taxon>Salinisphaera</taxon>
    </lineage>
</organism>
<accession>A0A423PYY0</accession>